<protein>
    <submittedName>
        <fullName evidence="1">Uncharacterized protein</fullName>
    </submittedName>
</protein>
<organism evidence="1 2">
    <name type="scientific">Mycoplasmopsis pullorum</name>
    <dbReference type="NCBI Taxonomy" id="48003"/>
    <lineage>
        <taxon>Bacteria</taxon>
        <taxon>Bacillati</taxon>
        <taxon>Mycoplasmatota</taxon>
        <taxon>Mycoplasmoidales</taxon>
        <taxon>Metamycoplasmataceae</taxon>
        <taxon>Mycoplasmopsis</taxon>
    </lineage>
</organism>
<evidence type="ECO:0000313" key="1">
    <source>
        <dbReference type="EMBL" id="APJ38503.1"/>
    </source>
</evidence>
<proteinExistence type="predicted"/>
<evidence type="ECO:0000313" key="2">
    <source>
        <dbReference type="Proteomes" id="UP000184322"/>
    </source>
</evidence>
<dbReference type="KEGG" id="mpul:BLA55_02435"/>
<reference evidence="2" key="1">
    <citation type="submission" date="2016-10" db="EMBL/GenBank/DDBJ databases">
        <authorList>
            <person name="Beylefeld A."/>
            <person name="Abolnik C."/>
        </authorList>
    </citation>
    <scope>NUCLEOTIDE SEQUENCE [LARGE SCALE GENOMIC DNA]</scope>
    <source>
        <strain evidence="2">B359_6</strain>
    </source>
</reference>
<keyword evidence="2" id="KW-1185">Reference proteome</keyword>
<dbReference type="AlphaFoldDB" id="A0A1L4FSB6"/>
<accession>A0A1L4FSB6</accession>
<dbReference type="STRING" id="48003.BLA55_02435"/>
<dbReference type="EMBL" id="CP017813">
    <property type="protein sequence ID" value="APJ38503.1"/>
    <property type="molecule type" value="Genomic_DNA"/>
</dbReference>
<sequence length="379" mass="43622">MPIGGFAAQLAKIGARFVKDVILDLIFDNEINAKSILMNLAFAVGSSIGRLGVNTLAKIKKYKWVSKTYKTSKELIEFFKKPLLDKIVDVAKKSSEFFAKTSKTSSTIITKLFSSATISKIDKVVKKAVQIYKNPLSVIATGQEFVTQKIKNKVQEVAQKTRTKFFVKMLQNKKLNGVNYQRINKWITKSNKGIILPPNGSSWIWGIKLYDSDWWDNSKWVDFRIYFKDEATSTGKSKLRRNGTKAGKAPVEIMRCSFDKFQRFLNSKSWGKFYLNEFAWGWGVGKLIREKKELSFKDLYELEAAKIDLKKLGISYGDSSDSENFELFDKYVKQHRTSRNKIANLTKNNGTYNLSFKNKFNEVKAGKYNRFAVRRIKRR</sequence>
<name>A0A1L4FSB6_9BACT</name>
<gene>
    <name evidence="1" type="ORF">BLA55_02435</name>
</gene>
<dbReference type="Proteomes" id="UP000184322">
    <property type="component" value="Chromosome"/>
</dbReference>